<organism evidence="4 5">
    <name type="scientific">Malonomonas rubra DSM 5091</name>
    <dbReference type="NCBI Taxonomy" id="1122189"/>
    <lineage>
        <taxon>Bacteria</taxon>
        <taxon>Pseudomonadati</taxon>
        <taxon>Thermodesulfobacteriota</taxon>
        <taxon>Desulfuromonadia</taxon>
        <taxon>Desulfuromonadales</taxon>
        <taxon>Geopsychrobacteraceae</taxon>
        <taxon>Malonomonas</taxon>
    </lineage>
</organism>
<reference evidence="4 5" key="1">
    <citation type="submission" date="2016-11" db="EMBL/GenBank/DDBJ databases">
        <authorList>
            <person name="Jaros S."/>
            <person name="Januszkiewicz K."/>
            <person name="Wedrychowicz H."/>
        </authorList>
    </citation>
    <scope>NUCLEOTIDE SEQUENCE [LARGE SCALE GENOMIC DNA]</scope>
    <source>
        <strain evidence="4 5">DSM 5091</strain>
    </source>
</reference>
<dbReference type="SUPFAM" id="SSF159672">
    <property type="entry name" value="CbiG N-terminal domain-like"/>
    <property type="match status" value="1"/>
</dbReference>
<feature type="domain" description="Cobalamin biosynthesis central region" evidence="3">
    <location>
        <begin position="135"/>
        <end position="225"/>
    </location>
</feature>
<evidence type="ECO:0000259" key="2">
    <source>
        <dbReference type="Pfam" id="PF11760"/>
    </source>
</evidence>
<feature type="domain" description="Cobalamin synthesis G N-terminal" evidence="2">
    <location>
        <begin position="51"/>
        <end position="130"/>
    </location>
</feature>
<gene>
    <name evidence="4" type="ORF">SAMN02745165_01600</name>
</gene>
<evidence type="ECO:0000259" key="3">
    <source>
        <dbReference type="Pfam" id="PF11761"/>
    </source>
</evidence>
<dbReference type="Pfam" id="PF11760">
    <property type="entry name" value="CbiG_N"/>
    <property type="match status" value="1"/>
</dbReference>
<dbReference type="GO" id="GO:0016829">
    <property type="term" value="F:lyase activity"/>
    <property type="evidence" value="ECO:0007669"/>
    <property type="project" value="UniProtKB-KW"/>
</dbReference>
<evidence type="ECO:0000313" key="5">
    <source>
        <dbReference type="Proteomes" id="UP000184171"/>
    </source>
</evidence>
<dbReference type="InterPro" id="IPR038029">
    <property type="entry name" value="GbiG_N_sf"/>
</dbReference>
<protein>
    <submittedName>
        <fullName evidence="4">Cobalt-precorrin 5A acetaldehyde-lyase</fullName>
    </submittedName>
</protein>
<dbReference type="OrthoDB" id="9781023at2"/>
<dbReference type="Gene3D" id="3.30.420.180">
    <property type="entry name" value="CobE/GbiG C-terminal domain"/>
    <property type="match status" value="1"/>
</dbReference>
<dbReference type="PANTHER" id="PTHR37477">
    <property type="entry name" value="COBALT-PRECORRIN-5A HYDROLASE"/>
    <property type="match status" value="1"/>
</dbReference>
<dbReference type="InterPro" id="IPR002750">
    <property type="entry name" value="CobE/GbiG_C"/>
</dbReference>
<evidence type="ECO:0000259" key="1">
    <source>
        <dbReference type="Pfam" id="PF01890"/>
    </source>
</evidence>
<dbReference type="RefSeq" id="WP_072907613.1">
    <property type="nucleotide sequence ID" value="NZ_FQZT01000004.1"/>
</dbReference>
<proteinExistence type="predicted"/>
<dbReference type="Pfam" id="PF11761">
    <property type="entry name" value="CbiG_mid"/>
    <property type="match status" value="1"/>
</dbReference>
<dbReference type="Proteomes" id="UP000184171">
    <property type="component" value="Unassembled WGS sequence"/>
</dbReference>
<accession>A0A1M6GMA7</accession>
<dbReference type="SUPFAM" id="SSF159664">
    <property type="entry name" value="CobE/GbiG C-terminal domain-like"/>
    <property type="match status" value="1"/>
</dbReference>
<dbReference type="InterPro" id="IPR021745">
    <property type="entry name" value="CbiG_mid"/>
</dbReference>
<dbReference type="PANTHER" id="PTHR37477:SF1">
    <property type="entry name" value="COBALT-PRECORRIN-5A HYDROLASE"/>
    <property type="match status" value="1"/>
</dbReference>
<dbReference type="EMBL" id="FQZT01000004">
    <property type="protein sequence ID" value="SHJ11071.1"/>
    <property type="molecule type" value="Genomic_DNA"/>
</dbReference>
<keyword evidence="5" id="KW-1185">Reference proteome</keyword>
<dbReference type="Gene3D" id="3.40.50.11220">
    <property type="match status" value="1"/>
</dbReference>
<dbReference type="InterPro" id="IPR036518">
    <property type="entry name" value="CobE/GbiG_C_sf"/>
</dbReference>
<dbReference type="InterPro" id="IPR052553">
    <property type="entry name" value="CbiG_hydrolase"/>
</dbReference>
<dbReference type="InterPro" id="IPR021744">
    <property type="entry name" value="CbiG_N"/>
</dbReference>
<sequence>MKLAIVAITSRGAQLARHLGAKLPEARVFLPEKYRSGDDCDYFDKPLAVWLPSLFAEVEQLVCIMATGIVVRILGRELQGKDKDAAVVVMDEAGQFAISLLSGHLGGANDLARRLATVCGATPVITTATDVNKLPAWDQVARDVDLVVEPVAHLKTLNSLLLEGRKIGLVDQRRRVADKFVSIKGVSLYDNFAAATRSSADGLVFVTHRFLPHLQNQPEMLALRPRDLVVGIGCNRGTSDEEIEQAVRSKLKQSFLAFASIACIASIDAKQDEAGLLQFAERHNLPLKFFSADELNKVEIPSPVSLHAQKAVGAKGVCEPAALLASNMGEMLIRKQKVGNLTIAVAEIQD</sequence>
<dbReference type="AlphaFoldDB" id="A0A1M6GMA7"/>
<dbReference type="Pfam" id="PF01890">
    <property type="entry name" value="CbiG_C"/>
    <property type="match status" value="1"/>
</dbReference>
<keyword evidence="4" id="KW-0456">Lyase</keyword>
<feature type="domain" description="CobE/GbiG C-terminal" evidence="1">
    <location>
        <begin position="228"/>
        <end position="346"/>
    </location>
</feature>
<evidence type="ECO:0000313" key="4">
    <source>
        <dbReference type="EMBL" id="SHJ11071.1"/>
    </source>
</evidence>
<dbReference type="STRING" id="1122189.SAMN02745165_01600"/>
<name>A0A1M6GMA7_MALRU</name>
<dbReference type="GO" id="GO:0009236">
    <property type="term" value="P:cobalamin biosynthetic process"/>
    <property type="evidence" value="ECO:0007669"/>
    <property type="project" value="InterPro"/>
</dbReference>